<feature type="non-terminal residue" evidence="2">
    <location>
        <position position="129"/>
    </location>
</feature>
<feature type="compositionally biased region" description="Basic and acidic residues" evidence="1">
    <location>
        <begin position="119"/>
        <end position="129"/>
    </location>
</feature>
<feature type="region of interest" description="Disordered" evidence="1">
    <location>
        <begin position="110"/>
        <end position="129"/>
    </location>
</feature>
<evidence type="ECO:0000313" key="3">
    <source>
        <dbReference type="Proteomes" id="UP001054857"/>
    </source>
</evidence>
<reference evidence="2 3" key="1">
    <citation type="journal article" date="2021" name="Sci. Rep.">
        <title>Genome sequencing of the multicellular alga Astrephomene provides insights into convergent evolution of germ-soma differentiation.</title>
        <authorList>
            <person name="Yamashita S."/>
            <person name="Yamamoto K."/>
            <person name="Matsuzaki R."/>
            <person name="Suzuki S."/>
            <person name="Yamaguchi H."/>
            <person name="Hirooka S."/>
            <person name="Minakuchi Y."/>
            <person name="Miyagishima S."/>
            <person name="Kawachi M."/>
            <person name="Toyoda A."/>
            <person name="Nozaki H."/>
        </authorList>
    </citation>
    <scope>NUCLEOTIDE SEQUENCE [LARGE SCALE GENOMIC DNA]</scope>
    <source>
        <strain evidence="2 3">NIES-4017</strain>
    </source>
</reference>
<accession>A0AAD3DQX8</accession>
<evidence type="ECO:0000256" key="1">
    <source>
        <dbReference type="SAM" id="MobiDB-lite"/>
    </source>
</evidence>
<proteinExistence type="predicted"/>
<sequence>ALLLESQQAVQERDLQRLKELAASASSSGATVTAAATAEKRAAAAVTATLEALTHVYGELDEMNVVAAARRRLLLCPGSFTALAAEAAGRPRLAVRRLGQLAEALERLKARGPAAASERVPEGPHDEDV</sequence>
<dbReference type="AlphaFoldDB" id="A0AAD3DQX8"/>
<feature type="non-terminal residue" evidence="2">
    <location>
        <position position="1"/>
    </location>
</feature>
<dbReference type="EMBL" id="BMAR01000009">
    <property type="protein sequence ID" value="GFR45332.1"/>
    <property type="molecule type" value="Genomic_DNA"/>
</dbReference>
<dbReference type="Proteomes" id="UP001054857">
    <property type="component" value="Unassembled WGS sequence"/>
</dbReference>
<comment type="caution">
    <text evidence="2">The sequence shown here is derived from an EMBL/GenBank/DDBJ whole genome shotgun (WGS) entry which is preliminary data.</text>
</comment>
<gene>
    <name evidence="2" type="ORF">Agub_g6700</name>
</gene>
<protein>
    <submittedName>
        <fullName evidence="2">Uncharacterized protein</fullName>
    </submittedName>
</protein>
<organism evidence="2 3">
    <name type="scientific">Astrephomene gubernaculifera</name>
    <dbReference type="NCBI Taxonomy" id="47775"/>
    <lineage>
        <taxon>Eukaryota</taxon>
        <taxon>Viridiplantae</taxon>
        <taxon>Chlorophyta</taxon>
        <taxon>core chlorophytes</taxon>
        <taxon>Chlorophyceae</taxon>
        <taxon>CS clade</taxon>
        <taxon>Chlamydomonadales</taxon>
        <taxon>Astrephomenaceae</taxon>
        <taxon>Astrephomene</taxon>
    </lineage>
</organism>
<keyword evidence="3" id="KW-1185">Reference proteome</keyword>
<name>A0AAD3DQX8_9CHLO</name>
<evidence type="ECO:0000313" key="2">
    <source>
        <dbReference type="EMBL" id="GFR45332.1"/>
    </source>
</evidence>